<feature type="compositionally biased region" description="Low complexity" evidence="1">
    <location>
        <begin position="17"/>
        <end position="29"/>
    </location>
</feature>
<dbReference type="EMBL" id="JBHGBT010000048">
    <property type="protein sequence ID" value="MFB4197766.1"/>
    <property type="molecule type" value="Genomic_DNA"/>
</dbReference>
<feature type="non-terminal residue" evidence="2">
    <location>
        <position position="1"/>
    </location>
</feature>
<dbReference type="Proteomes" id="UP001577267">
    <property type="component" value="Unassembled WGS sequence"/>
</dbReference>
<feature type="region of interest" description="Disordered" evidence="1">
    <location>
        <begin position="1"/>
        <end position="29"/>
    </location>
</feature>
<reference evidence="2 3" key="1">
    <citation type="submission" date="2024-09" db="EMBL/GenBank/DDBJ databases">
        <title>Draft genome sequence of multifaceted antimicrobials producing Streptomyces sp. strain FH1.</title>
        <authorList>
            <person name="Hassan F."/>
            <person name="Ali H."/>
            <person name="Hassan N."/>
            <person name="Nawaz A."/>
        </authorList>
    </citation>
    <scope>NUCLEOTIDE SEQUENCE [LARGE SCALE GENOMIC DNA]</scope>
    <source>
        <strain evidence="2 3">FH1</strain>
    </source>
</reference>
<sequence>VARHDPSREPRMEAHMTGRAARMTTPRARPAGPDIRLRWWALALPVVAFSALLGLLAASAQAGPAPGPQPVSQLVEHARNTWLG</sequence>
<dbReference type="RefSeq" id="WP_375066360.1">
    <property type="nucleotide sequence ID" value="NZ_JBHGBT010000048.1"/>
</dbReference>
<feature type="compositionally biased region" description="Basic and acidic residues" evidence="1">
    <location>
        <begin position="1"/>
        <end position="16"/>
    </location>
</feature>
<accession>A0ABV4ZUG1</accession>
<keyword evidence="3" id="KW-1185">Reference proteome</keyword>
<proteinExistence type="predicted"/>
<protein>
    <submittedName>
        <fullName evidence="2">Uncharacterized protein</fullName>
    </submittedName>
</protein>
<evidence type="ECO:0000313" key="3">
    <source>
        <dbReference type="Proteomes" id="UP001577267"/>
    </source>
</evidence>
<evidence type="ECO:0000256" key="1">
    <source>
        <dbReference type="SAM" id="MobiDB-lite"/>
    </source>
</evidence>
<name>A0ABV4ZUG1_9ACTN</name>
<evidence type="ECO:0000313" key="2">
    <source>
        <dbReference type="EMBL" id="MFB4197766.1"/>
    </source>
</evidence>
<comment type="caution">
    <text evidence="2">The sequence shown here is derived from an EMBL/GenBank/DDBJ whole genome shotgun (WGS) entry which is preliminary data.</text>
</comment>
<gene>
    <name evidence="2" type="ORF">ACE11A_25855</name>
</gene>
<organism evidence="2 3">
    <name type="scientific">Streptomyces carpaticus</name>
    <dbReference type="NCBI Taxonomy" id="285558"/>
    <lineage>
        <taxon>Bacteria</taxon>
        <taxon>Bacillati</taxon>
        <taxon>Actinomycetota</taxon>
        <taxon>Actinomycetes</taxon>
        <taxon>Kitasatosporales</taxon>
        <taxon>Streptomycetaceae</taxon>
        <taxon>Streptomyces</taxon>
    </lineage>
</organism>